<accession>A0A1V4K6P0</accession>
<organism evidence="2 3">
    <name type="scientific">Patagioenas fasciata monilis</name>
    <dbReference type="NCBI Taxonomy" id="372326"/>
    <lineage>
        <taxon>Eukaryota</taxon>
        <taxon>Metazoa</taxon>
        <taxon>Chordata</taxon>
        <taxon>Craniata</taxon>
        <taxon>Vertebrata</taxon>
        <taxon>Euteleostomi</taxon>
        <taxon>Archelosauria</taxon>
        <taxon>Archosauria</taxon>
        <taxon>Dinosauria</taxon>
        <taxon>Saurischia</taxon>
        <taxon>Theropoda</taxon>
        <taxon>Coelurosauria</taxon>
        <taxon>Aves</taxon>
        <taxon>Neognathae</taxon>
        <taxon>Neoaves</taxon>
        <taxon>Columbimorphae</taxon>
        <taxon>Columbiformes</taxon>
        <taxon>Columbidae</taxon>
        <taxon>Patagioenas</taxon>
    </lineage>
</organism>
<comment type="caution">
    <text evidence="2">The sequence shown here is derived from an EMBL/GenBank/DDBJ whole genome shotgun (WGS) entry which is preliminary data.</text>
</comment>
<sequence>MASPHGGLAAPLRGPEESGPFGPCSGSASQEGTPALAIARIRFSAITNRNKLFKITGSANVSVWTFSDG</sequence>
<evidence type="ECO:0000313" key="3">
    <source>
        <dbReference type="Proteomes" id="UP000190648"/>
    </source>
</evidence>
<gene>
    <name evidence="2" type="ORF">AV530_002453</name>
</gene>
<dbReference type="Proteomes" id="UP000190648">
    <property type="component" value="Unassembled WGS sequence"/>
</dbReference>
<dbReference type="EMBL" id="LSYS01004331">
    <property type="protein sequence ID" value="OPJ80051.1"/>
    <property type="molecule type" value="Genomic_DNA"/>
</dbReference>
<proteinExistence type="predicted"/>
<evidence type="ECO:0000313" key="2">
    <source>
        <dbReference type="EMBL" id="OPJ80051.1"/>
    </source>
</evidence>
<reference evidence="2 3" key="1">
    <citation type="submission" date="2016-02" db="EMBL/GenBank/DDBJ databases">
        <title>Band-tailed pigeon sequencing and assembly.</title>
        <authorList>
            <person name="Soares A.E."/>
            <person name="Novak B.J."/>
            <person name="Rice E.S."/>
            <person name="O'Connell B."/>
            <person name="Chang D."/>
            <person name="Weber S."/>
            <person name="Shapiro B."/>
        </authorList>
    </citation>
    <scope>NUCLEOTIDE SEQUENCE [LARGE SCALE GENOMIC DNA]</scope>
    <source>
        <strain evidence="2">BTP2013</strain>
        <tissue evidence="2">Blood</tissue>
    </source>
</reference>
<keyword evidence="3" id="KW-1185">Reference proteome</keyword>
<protein>
    <submittedName>
        <fullName evidence="2">Uncharacterized protein</fullName>
    </submittedName>
</protein>
<evidence type="ECO:0000256" key="1">
    <source>
        <dbReference type="SAM" id="MobiDB-lite"/>
    </source>
</evidence>
<dbReference type="AlphaFoldDB" id="A0A1V4K6P0"/>
<feature type="region of interest" description="Disordered" evidence="1">
    <location>
        <begin position="1"/>
        <end position="30"/>
    </location>
</feature>
<name>A0A1V4K6P0_PATFA</name>